<comment type="subcellular location">
    <subcellularLocation>
        <location evidence="1">Membrane</location>
    </subcellularLocation>
</comment>
<accession>A0A378SUY4</accession>
<organism evidence="4 5">
    <name type="scientific">Mycolicibacterium gilvum</name>
    <dbReference type="NCBI Taxonomy" id="1804"/>
    <lineage>
        <taxon>Bacteria</taxon>
        <taxon>Bacillati</taxon>
        <taxon>Actinomycetota</taxon>
        <taxon>Actinomycetes</taxon>
        <taxon>Mycobacteriales</taxon>
        <taxon>Mycobacteriaceae</taxon>
        <taxon>Mycolicibacterium</taxon>
    </lineage>
</organism>
<dbReference type="AlphaFoldDB" id="A0A378SUY4"/>
<feature type="region of interest" description="Disordered" evidence="3">
    <location>
        <begin position="239"/>
        <end position="264"/>
    </location>
</feature>
<dbReference type="PANTHER" id="PTHR37042:SF4">
    <property type="entry name" value="OUTER MEMBRANE PROTEIN RV1973"/>
    <property type="match status" value="1"/>
</dbReference>
<reference evidence="4 5" key="1">
    <citation type="submission" date="2018-06" db="EMBL/GenBank/DDBJ databases">
        <authorList>
            <consortium name="Pathogen Informatics"/>
            <person name="Doyle S."/>
        </authorList>
    </citation>
    <scope>NUCLEOTIDE SEQUENCE [LARGE SCALE GENOMIC DNA]</scope>
    <source>
        <strain evidence="4 5">NCTC10742</strain>
    </source>
</reference>
<dbReference type="GO" id="GO:0016740">
    <property type="term" value="F:transferase activity"/>
    <property type="evidence" value="ECO:0007669"/>
    <property type="project" value="UniProtKB-KW"/>
</dbReference>
<evidence type="ECO:0000313" key="5">
    <source>
        <dbReference type="Proteomes" id="UP000254291"/>
    </source>
</evidence>
<protein>
    <submittedName>
        <fullName evidence="4">Conserved Mce associated membrane protein</fullName>
        <ecNumber evidence="4">2.7.1.-</ecNumber>
    </submittedName>
</protein>
<dbReference type="EMBL" id="UGQM01000001">
    <property type="protein sequence ID" value="STZ46550.1"/>
    <property type="molecule type" value="Genomic_DNA"/>
</dbReference>
<dbReference type="PANTHER" id="PTHR37042">
    <property type="entry name" value="OUTER MEMBRANE PROTEIN RV1973"/>
    <property type="match status" value="1"/>
</dbReference>
<proteinExistence type="predicted"/>
<sequence>MPALGALAGWLGVHAHEARQSKQANGLYLQAARQGAVNLTTIDYHEADVDIQRILDSATGTFYDVFAQRSPPFVDVVKQTQSKAVGSVAESGLESVTGDEAKAIVAVKVITPNAAAAYRNSSRETWRMRLTMQKDWTRREGLERGVRAVITLKRRGSVGVADAPPDGSPAQESSVDVDAVAPLGDDVPAIDRTADVDEGEQKLPATETRRTAWRRILVYGVLPGLALILAMAGGGATSSGSTPLCMTRRPRPPNLSRRPRIPPSHCCPSLDKANNRWLISGFDPV</sequence>
<evidence type="ECO:0000256" key="3">
    <source>
        <dbReference type="SAM" id="MobiDB-lite"/>
    </source>
</evidence>
<name>A0A378SUY4_9MYCO</name>
<evidence type="ECO:0000256" key="1">
    <source>
        <dbReference type="ARBA" id="ARBA00004370"/>
    </source>
</evidence>
<gene>
    <name evidence="4" type="ORF">NCTC10742_05821</name>
</gene>
<dbReference type="GO" id="GO:0016020">
    <property type="term" value="C:membrane"/>
    <property type="evidence" value="ECO:0007669"/>
    <property type="project" value="UniProtKB-SubCell"/>
</dbReference>
<dbReference type="Proteomes" id="UP000254291">
    <property type="component" value="Unassembled WGS sequence"/>
</dbReference>
<evidence type="ECO:0000313" key="4">
    <source>
        <dbReference type="EMBL" id="STZ46550.1"/>
    </source>
</evidence>
<keyword evidence="4" id="KW-0808">Transferase</keyword>
<evidence type="ECO:0000256" key="2">
    <source>
        <dbReference type="ARBA" id="ARBA00023136"/>
    </source>
</evidence>
<dbReference type="EC" id="2.7.1.-" evidence="4"/>
<keyword evidence="2" id="KW-0472">Membrane</keyword>